<organism evidence="2">
    <name type="scientific">Lygus hesperus</name>
    <name type="common">Western plant bug</name>
    <dbReference type="NCBI Taxonomy" id="30085"/>
    <lineage>
        <taxon>Eukaryota</taxon>
        <taxon>Metazoa</taxon>
        <taxon>Ecdysozoa</taxon>
        <taxon>Arthropoda</taxon>
        <taxon>Hexapoda</taxon>
        <taxon>Insecta</taxon>
        <taxon>Pterygota</taxon>
        <taxon>Neoptera</taxon>
        <taxon>Paraneoptera</taxon>
        <taxon>Hemiptera</taxon>
        <taxon>Heteroptera</taxon>
        <taxon>Panheteroptera</taxon>
        <taxon>Cimicomorpha</taxon>
        <taxon>Miridae</taxon>
        <taxon>Mirini</taxon>
        <taxon>Lygus</taxon>
    </lineage>
</organism>
<dbReference type="InterPro" id="IPR000409">
    <property type="entry name" value="BEACH_dom"/>
</dbReference>
<dbReference type="InterPro" id="IPR036372">
    <property type="entry name" value="BEACH_dom_sf"/>
</dbReference>
<proteinExistence type="predicted"/>
<protein>
    <submittedName>
        <fullName evidence="2">BEACH domain-containing protein lvsA</fullName>
    </submittedName>
</protein>
<reference evidence="2" key="1">
    <citation type="journal article" date="2014" name="PLoS ONE">
        <title>Transcriptome-Based Identification of ABC Transporters in the Western Tarnished Plant Bug Lygus hesperus.</title>
        <authorList>
            <person name="Hull J.J."/>
            <person name="Chaney K."/>
            <person name="Geib S.M."/>
            <person name="Fabrick J.A."/>
            <person name="Brent C.S."/>
            <person name="Walsh D."/>
            <person name="Lavine L.C."/>
        </authorList>
    </citation>
    <scope>NUCLEOTIDE SEQUENCE</scope>
</reference>
<dbReference type="SUPFAM" id="SSF81837">
    <property type="entry name" value="BEACH domain"/>
    <property type="match status" value="1"/>
</dbReference>
<feature type="domain" description="BEACH" evidence="1">
    <location>
        <begin position="1"/>
        <end position="49"/>
    </location>
</feature>
<evidence type="ECO:0000313" key="2">
    <source>
        <dbReference type="EMBL" id="JAG15461.1"/>
    </source>
</evidence>
<accession>A0A0A9X738</accession>
<feature type="non-terminal residue" evidence="2">
    <location>
        <position position="179"/>
    </location>
</feature>
<sequence>MFQRMTYGEDVVAALQQAITPHDCDVIIAEVDNFGQVPVQLFQERHPAHYELAPIKNKDGVGNTNTATAVTSIHKFTKQSSTVGVGKSSSVVDPPNDSGGTVLGSGHTYTLTFEAHMPKTIPMLVHAHDIPQLCFTLQEIWPGLLHLLPSLIMETFGLHTDACALHRVGNKTSSSSSSS</sequence>
<name>A0A0A9X738_LYGHE</name>
<gene>
    <name evidence="2" type="primary">lvsA_0</name>
    <name evidence="2" type="ORF">CM83_48833</name>
</gene>
<evidence type="ECO:0000259" key="1">
    <source>
        <dbReference type="PROSITE" id="PS50197"/>
    </source>
</evidence>
<dbReference type="AlphaFoldDB" id="A0A0A9X738"/>
<dbReference type="EMBL" id="GBHO01028143">
    <property type="protein sequence ID" value="JAG15461.1"/>
    <property type="molecule type" value="Transcribed_RNA"/>
</dbReference>
<reference evidence="2" key="2">
    <citation type="submission" date="2014-07" db="EMBL/GenBank/DDBJ databases">
        <authorList>
            <person name="Hull J."/>
        </authorList>
    </citation>
    <scope>NUCLEOTIDE SEQUENCE</scope>
</reference>
<dbReference type="PROSITE" id="PS50197">
    <property type="entry name" value="BEACH"/>
    <property type="match status" value="1"/>
</dbReference>